<feature type="transmembrane region" description="Helical" evidence="6">
    <location>
        <begin position="57"/>
        <end position="78"/>
    </location>
</feature>
<evidence type="ECO:0000256" key="1">
    <source>
        <dbReference type="ARBA" id="ARBA00004141"/>
    </source>
</evidence>
<evidence type="ECO:0000256" key="4">
    <source>
        <dbReference type="ARBA" id="ARBA00022989"/>
    </source>
</evidence>
<sequence length="370" mass="40026">MNRRSVVTQWIMTSVAACLALYFASEFLVPITIALLGYLTLRNLVVRMCKLGVPRTLSAMLTMIILVAIGGTAIVLLYSPAQQWLTTAPATVGRVQEKIRQIRQPLETIDKATEELNSDASEDAELEVQVDQPQLISSDVVLTRTGNMLLLIAVIAVTTFFLLATGDEILNRGLRILPTDEDRDKAIELASNIHDAVGSYLMHITVINIGLGIVVSVAMWLLGMPTPVLWGAIATLFNFVPYVGPLAASGVVFIAAVGEFDSFTYAAGVAVVFWLITAVEGQFVTPSVLGKNLELGPVVVLISVAFWGFMWGIPGVFIAVPLVIAMRLVFDCFETTKPVATLLGSSECEPPDCDQQLEDHEELAEMASAD</sequence>
<comment type="similarity">
    <text evidence="2">Belongs to the autoinducer-2 exporter (AI-2E) (TC 2.A.86) family.</text>
</comment>
<proteinExistence type="inferred from homology"/>
<keyword evidence="8" id="KW-1185">Reference proteome</keyword>
<keyword evidence="5 6" id="KW-0472">Membrane</keyword>
<accession>A0A5M6D579</accession>
<dbReference type="AlphaFoldDB" id="A0A5M6D579"/>
<reference evidence="7 8" key="1">
    <citation type="submission" date="2019-08" db="EMBL/GenBank/DDBJ databases">
        <authorList>
            <person name="Dhanesh K."/>
            <person name="Kumar G."/>
            <person name="Sasikala C."/>
            <person name="Venkata Ramana C."/>
        </authorList>
    </citation>
    <scope>NUCLEOTIDE SEQUENCE [LARGE SCALE GENOMIC DNA]</scope>
    <source>
        <strain evidence="7 8">JC645</strain>
    </source>
</reference>
<keyword evidence="4 6" id="KW-1133">Transmembrane helix</keyword>
<gene>
    <name evidence="7" type="ORF">FYK55_14065</name>
</gene>
<feature type="transmembrane region" description="Helical" evidence="6">
    <location>
        <begin position="148"/>
        <end position="166"/>
    </location>
</feature>
<evidence type="ECO:0000313" key="7">
    <source>
        <dbReference type="EMBL" id="KAA5542654.1"/>
    </source>
</evidence>
<evidence type="ECO:0000256" key="3">
    <source>
        <dbReference type="ARBA" id="ARBA00022692"/>
    </source>
</evidence>
<dbReference type="EMBL" id="VWOX01000007">
    <property type="protein sequence ID" value="KAA5542654.1"/>
    <property type="molecule type" value="Genomic_DNA"/>
</dbReference>
<comment type="caution">
    <text evidence="7">The sequence shown here is derived from an EMBL/GenBank/DDBJ whole genome shotgun (WGS) entry which is preliminary data.</text>
</comment>
<comment type="subcellular location">
    <subcellularLocation>
        <location evidence="1">Membrane</location>
        <topology evidence="1">Multi-pass membrane protein</topology>
    </subcellularLocation>
</comment>
<dbReference type="PANTHER" id="PTHR21716:SF16">
    <property type="entry name" value="BLL1467 PROTEIN"/>
    <property type="match status" value="1"/>
</dbReference>
<feature type="transmembrane region" description="Helical" evidence="6">
    <location>
        <begin position="304"/>
        <end position="330"/>
    </location>
</feature>
<feature type="transmembrane region" description="Helical" evidence="6">
    <location>
        <begin position="20"/>
        <end position="45"/>
    </location>
</feature>
<evidence type="ECO:0000256" key="2">
    <source>
        <dbReference type="ARBA" id="ARBA00009773"/>
    </source>
</evidence>
<dbReference type="PROSITE" id="PS51257">
    <property type="entry name" value="PROKAR_LIPOPROTEIN"/>
    <property type="match status" value="1"/>
</dbReference>
<dbReference type="GO" id="GO:0016020">
    <property type="term" value="C:membrane"/>
    <property type="evidence" value="ECO:0007669"/>
    <property type="project" value="UniProtKB-SubCell"/>
</dbReference>
<dbReference type="RefSeq" id="WP_150077071.1">
    <property type="nucleotide sequence ID" value="NZ_VWOX01000007.1"/>
</dbReference>
<evidence type="ECO:0000256" key="5">
    <source>
        <dbReference type="ARBA" id="ARBA00023136"/>
    </source>
</evidence>
<evidence type="ECO:0000256" key="6">
    <source>
        <dbReference type="SAM" id="Phobius"/>
    </source>
</evidence>
<dbReference type="Pfam" id="PF01594">
    <property type="entry name" value="AI-2E_transport"/>
    <property type="match status" value="1"/>
</dbReference>
<dbReference type="GO" id="GO:0055085">
    <property type="term" value="P:transmembrane transport"/>
    <property type="evidence" value="ECO:0007669"/>
    <property type="project" value="TreeGrafter"/>
</dbReference>
<dbReference type="PANTHER" id="PTHR21716">
    <property type="entry name" value="TRANSMEMBRANE PROTEIN"/>
    <property type="match status" value="1"/>
</dbReference>
<dbReference type="Proteomes" id="UP000324479">
    <property type="component" value="Unassembled WGS sequence"/>
</dbReference>
<organism evidence="7 8">
    <name type="scientific">Roseiconus nitratireducens</name>
    <dbReference type="NCBI Taxonomy" id="2605748"/>
    <lineage>
        <taxon>Bacteria</taxon>
        <taxon>Pseudomonadati</taxon>
        <taxon>Planctomycetota</taxon>
        <taxon>Planctomycetia</taxon>
        <taxon>Pirellulales</taxon>
        <taxon>Pirellulaceae</taxon>
        <taxon>Roseiconus</taxon>
    </lineage>
</organism>
<feature type="transmembrane region" description="Helical" evidence="6">
    <location>
        <begin position="200"/>
        <end position="222"/>
    </location>
</feature>
<feature type="transmembrane region" description="Helical" evidence="6">
    <location>
        <begin position="263"/>
        <end position="284"/>
    </location>
</feature>
<feature type="transmembrane region" description="Helical" evidence="6">
    <location>
        <begin position="228"/>
        <end position="256"/>
    </location>
</feature>
<keyword evidence="3 6" id="KW-0812">Transmembrane</keyword>
<evidence type="ECO:0000313" key="8">
    <source>
        <dbReference type="Proteomes" id="UP000324479"/>
    </source>
</evidence>
<dbReference type="InterPro" id="IPR002549">
    <property type="entry name" value="AI-2E-like"/>
</dbReference>
<protein>
    <submittedName>
        <fullName evidence="7">AI-2E family transporter</fullName>
    </submittedName>
</protein>
<name>A0A5M6D579_9BACT</name>